<dbReference type="GO" id="GO:0016787">
    <property type="term" value="F:hydrolase activity"/>
    <property type="evidence" value="ECO:0007669"/>
    <property type="project" value="UniProtKB-KW"/>
</dbReference>
<dbReference type="PANTHER" id="PTHR48081:SF33">
    <property type="entry name" value="KYNURENINE FORMAMIDASE"/>
    <property type="match status" value="1"/>
</dbReference>
<name>A0A927B986_9BACT</name>
<dbReference type="InterPro" id="IPR049492">
    <property type="entry name" value="BD-FAE-like_dom"/>
</dbReference>
<evidence type="ECO:0000256" key="1">
    <source>
        <dbReference type="ARBA" id="ARBA00022801"/>
    </source>
</evidence>
<comment type="caution">
    <text evidence="3">The sequence shown here is derived from an EMBL/GenBank/DDBJ whole genome shotgun (WGS) entry which is preliminary data.</text>
</comment>
<dbReference type="SUPFAM" id="SSF53474">
    <property type="entry name" value="alpha/beta-Hydrolases"/>
    <property type="match status" value="1"/>
</dbReference>
<evidence type="ECO:0000313" key="4">
    <source>
        <dbReference type="Proteomes" id="UP000653797"/>
    </source>
</evidence>
<dbReference type="Gene3D" id="3.40.50.1820">
    <property type="entry name" value="alpha/beta hydrolase"/>
    <property type="match status" value="1"/>
</dbReference>
<keyword evidence="1 3" id="KW-0378">Hydrolase</keyword>
<dbReference type="RefSeq" id="WP_191043187.1">
    <property type="nucleotide sequence ID" value="NZ_JACXAA010000025.1"/>
</dbReference>
<proteinExistence type="predicted"/>
<gene>
    <name evidence="3" type="ORF">IC230_32130</name>
</gene>
<dbReference type="InterPro" id="IPR050300">
    <property type="entry name" value="GDXG_lipolytic_enzyme"/>
</dbReference>
<evidence type="ECO:0000313" key="3">
    <source>
        <dbReference type="EMBL" id="MBD2757563.1"/>
    </source>
</evidence>
<dbReference type="InterPro" id="IPR029058">
    <property type="entry name" value="AB_hydrolase_fold"/>
</dbReference>
<organism evidence="3 4">
    <name type="scientific">Spirosoma validum</name>
    <dbReference type="NCBI Taxonomy" id="2771355"/>
    <lineage>
        <taxon>Bacteria</taxon>
        <taxon>Pseudomonadati</taxon>
        <taxon>Bacteroidota</taxon>
        <taxon>Cytophagia</taxon>
        <taxon>Cytophagales</taxon>
        <taxon>Cytophagaceae</taxon>
        <taxon>Spirosoma</taxon>
    </lineage>
</organism>
<keyword evidence="4" id="KW-1185">Reference proteome</keyword>
<accession>A0A927B986</accession>
<dbReference type="PANTHER" id="PTHR48081">
    <property type="entry name" value="AB HYDROLASE SUPERFAMILY PROTEIN C4A8.06C"/>
    <property type="match status" value="1"/>
</dbReference>
<dbReference type="Proteomes" id="UP000653797">
    <property type="component" value="Unassembled WGS sequence"/>
</dbReference>
<dbReference type="AlphaFoldDB" id="A0A927B986"/>
<protein>
    <submittedName>
        <fullName evidence="3">Alpha/beta hydrolase</fullName>
    </submittedName>
</protein>
<feature type="domain" description="BD-FAE-like" evidence="2">
    <location>
        <begin position="56"/>
        <end position="237"/>
    </location>
</feature>
<dbReference type="Pfam" id="PF20434">
    <property type="entry name" value="BD-FAE"/>
    <property type="match status" value="1"/>
</dbReference>
<dbReference type="EMBL" id="JACXAA010000025">
    <property type="protein sequence ID" value="MBD2757563.1"/>
    <property type="molecule type" value="Genomic_DNA"/>
</dbReference>
<evidence type="ECO:0000259" key="2">
    <source>
        <dbReference type="Pfam" id="PF20434"/>
    </source>
</evidence>
<sequence length="294" mass="32680">MLRSRFVWQIPAVLLVAITVLVLGNEYAIASSSRRTKNIPYVTPNVPDFDVDRNVLDVYQPNQRQAIGRPVVVFIHGGAWDSGSKNLYAFIGRRLAKQGVVAVLINYRLAPSVTVPDMADDCARAVIWTQTHIAEYGGDPSRIFVMGHSAGGGLAALIATNDQLFTKLGAIRNPIKGAILDDPGGLDMFDYLTKMEYSGDEKYLVPFGKNPAVWRDVSPLYYVRADSPPVLMYAGEHTYPGIASSTRKFNQRLQDLGVKHEFTILPGKKHVGMVTQLFWEHNIIYRDLLRFVGA</sequence>
<reference evidence="3" key="1">
    <citation type="submission" date="2020-09" db="EMBL/GenBank/DDBJ databases">
        <authorList>
            <person name="Kim M.K."/>
        </authorList>
    </citation>
    <scope>NUCLEOTIDE SEQUENCE</scope>
    <source>
        <strain evidence="3">BT704</strain>
    </source>
</reference>